<comment type="cofactor">
    <cofactor evidence="1">
        <name>Zn(2+)</name>
        <dbReference type="ChEBI" id="CHEBI:29105"/>
    </cofactor>
</comment>
<keyword evidence="10" id="KW-0449">Lipoprotein</keyword>
<keyword evidence="8" id="KW-0862">Zinc</keyword>
<keyword evidence="6" id="KW-0479">Metal-binding</keyword>
<gene>
    <name evidence="16" type="primary">LOC107070683</name>
</gene>
<evidence type="ECO:0000256" key="2">
    <source>
        <dbReference type="ARBA" id="ARBA00004609"/>
    </source>
</evidence>
<feature type="domain" description="ERAP1-like C-terminal" evidence="13">
    <location>
        <begin position="2301"/>
        <end position="2615"/>
    </location>
</feature>
<dbReference type="InterPro" id="IPR024571">
    <property type="entry name" value="ERAP1-like_C_dom"/>
</dbReference>
<dbReference type="InterPro" id="IPR045357">
    <property type="entry name" value="Aminopeptidase_N-like_N"/>
</dbReference>
<dbReference type="InterPro" id="IPR014782">
    <property type="entry name" value="Peptidase_M1_dom"/>
</dbReference>
<keyword evidence="9" id="KW-0482">Metalloprotease</keyword>
<evidence type="ECO:0000313" key="15">
    <source>
        <dbReference type="Proteomes" id="UP000694924"/>
    </source>
</evidence>
<evidence type="ECO:0000256" key="11">
    <source>
        <dbReference type="SAM" id="SignalP"/>
    </source>
</evidence>
<dbReference type="Gene3D" id="2.60.40.1910">
    <property type="match status" value="3"/>
</dbReference>
<evidence type="ECO:0000256" key="3">
    <source>
        <dbReference type="ARBA" id="ARBA00010136"/>
    </source>
</evidence>
<dbReference type="InterPro" id="IPR027268">
    <property type="entry name" value="Peptidase_M4/M1_CTD_sf"/>
</dbReference>
<feature type="domain" description="Aminopeptidase N-like N-terminal" evidence="14">
    <location>
        <begin position="52"/>
        <end position="236"/>
    </location>
</feature>
<dbReference type="GeneID" id="107070683"/>
<dbReference type="SUPFAM" id="SSF55486">
    <property type="entry name" value="Metalloproteases ('zincins'), catalytic domain"/>
    <property type="match status" value="3"/>
</dbReference>
<dbReference type="InterPro" id="IPR050344">
    <property type="entry name" value="Peptidase_M1_aminopeptidases"/>
</dbReference>
<comment type="similarity">
    <text evidence="3">Belongs to the peptidase M1 family.</text>
</comment>
<evidence type="ECO:0000259" key="12">
    <source>
        <dbReference type="Pfam" id="PF01433"/>
    </source>
</evidence>
<dbReference type="Gene3D" id="2.60.40.1730">
    <property type="entry name" value="tricorn interacting facor f3 domain"/>
    <property type="match status" value="3"/>
</dbReference>
<sequence length="2686" mass="314858">MDIHRTLFFIASIAIILNSGYTKDILEGLDESQTYDDQLVSKDYRLPNSMHPTSYEINLFPKLIGDFSFRGEVKINVTVDEPTKLIVLHYGSIFNVISSVSAENVKLEIVDTNYDNETEKYSILLKKTLNKGNQIVLTFTYDSYLRNDMIGFYKSSYITDDNMVKWLAATQFETTHARHAFPCFDEPGYKATFKISLTRYKEFTSISNMPLENTQKISSDLFKDNFKTTVPMSTYLVAFAIFDFAKNSSEILTVWARPDMLDQTRYALKIGTSALNYLQKLFDQPYELPKMDMVAIPDFSAGAMENWGLITYRESRMLYDEKECSVVAQQNVASVIIHEITHMWFGNLLTPSWWSYLWLSEGFARYFQYFGTAKIENTWSMEGQFLVEQHQAALGVDGIEDSQSMTRIVNNRSQIAGIADSITYAKGASVIRMLSHFIGINKFHEALRLYVRESKTRGVVKPENLWLAFQNIVDSSNIVIETIMNNWTKEPGFPVLSVTIEKGKATLQQKRFLLRNLKSTSVNKNWWIPITCTTKKQTNFESTEVKHWMKDEKETIPIDVSDPDWVVFNVQQTGFYRVNYDNASWYRIIDTLNSNNFTKIHEYNRAGIIDDLLNLARAGLLDYQVALDGLQYLRQEKNYLPFKAAFRGLDYLTQRFSGDETNYILYKKHVLSLIENIYQELGYVDRKNDDRLTVQLRRELNDLACKFDHEQCVSNSLEFFQNWINATSNNRIEPNQRSAAYCMGILHGDSEDWENLWNHYKTSKVVSEQVVVLNALGCSKDVDILEQYLRYAITPYEVFRIRKQDSTSVYSAVYSSSIIGINTVLDFVDKNHDLMAQYYGSYDTIASILSGLSRYLSTDELINKFEKLINKHTEFSKINKSLTNSLELAKYELNWYKNNVDHIISWINDNNHESDNPIINEYRLPKNIIPEKYILSLEPFLNLDNFTFNGNVQIVATVVKKTNEIVLHASNITIHSVNVIVNNEKVNITDNYESDYDFYVIKLENELNEKTEVNIIFRYTGNLNNAMEGFYKSYYFDSDGNKRWLATTQMEPVGARKMFPCFDEPEMKAIFAVEVLVPDGYHAISNTDPKEIKKLINHKTTKILYRFEDTELMSTYLLALVVSDFNYEYHESDKNYTIWFRPNSFNETSYSLSLMEPLVKTYEKLLKHNYTLNKLDMIAIPDLSFGAMENWGLLTFREHYLLLQSNETNIRDIQTGTNIISHEIAHQWFGNLVTPSWWKYAWLNEGFATYFEYFGTSYIKPEWELEWQFVVNELHTAFKKDALTSSHPMSYDVSTPTEIVNIFDKITYAKAGSVIRMIEKTYGSDVFYAALQNYLEERKYNIATPEDLYKAISNQLTDKKSANGVRKFLNSWTTQAGYPVVNVTIDSNGMATLSQERFFLRKEEGESVKNIWEIPITWTSEKNPNFDNTKPQFWLNQNEMQIMTDNSDGWKIFNIQQAGYYRVNYDLANWKRIIDALNQQKFHKIHKVNRAALIDDLMNLARAGYVDYDLLFSATEYLKYENDYLPWRAFFNGLTYLHNKLEGKEIFQSLKYHVLKLINSVVEKSLTDESHLSDLLLMDLHKWACKYGSIHCIQMKISPNDRPGKYCEQVKNHYYFNAFWEKYVNSTVTSEKRVILKALGCTEHTLLINTLLNRALTKNSDIRYGDSIGVFASVYESSQIGVKTVLRYLTMAFENVYQYYEDESAIQSIMGGLAERISTEELYEQYKYLTNYIVSKVPTLNNTLQSYNDLILYELNWYKKNIPKISYWLEKSYPLNNDRLPTTLYPLNYNLSIIIKNNELPQGSVEINIRVDKPTYKIILNSYELDILPTIMVYETPIGNIDDDRKYFNILGYQLNEKNQQLIIYLSNYIEVPKITVAIDFENIKINNKEMKGLYSAKFERYKYYTYYATYFQPNYARMAFPCFDEPSFKAKFKIHILRFKFYKSLSNMPLERSYPNDTDYTWDIYKESFNMSTYLVSFVVGSFLPINNDKEKFNIWGRRDAIDYGDEAQYAAYKYYKSINQKFIQMDELEKLDFIGLPNFPIGAMEHWGLFTFRESQLFYDKNIAPSSQRYSILTTISHEMSHRYFGNLVTCEWWSYTWLNEGFAQYLQWLLLEAVDETEFINHFMVNDMHDAFDIDGFIYSHPLNYPVSHPKDLRKPFDVISYKKGASIIRMLHTLAGENNFYYTIRRYLNQYKYGTVNPNKLWDALDGYIQRNVSLETTMSEWVDKPGYPVVSIYYSKPGEIRITQERFLYYTYYGPSHFHIPISIATENNPDFDNTKPQFWLSRTEKTFEYDLKNQWIVLNVQQVGYYRVEYDNNLMIRLINVLNSANYRMIHVINRAQIIDDAFNLARSRNTYSKALKLALYLRQETEHLPWKAFERGINYLWEQVRHSENTERLQKYVLYLTDEHVQRLGFNDTNDDFDTMEKRGKENQLNRELILKLNCKFGGKACINESINIFRNALHFKTISRNAKPAVLCTTIKHRYETDWIRLWTEYTEIKLHSEQLIYLDALGCTENDYSLNIYLEHIFNLNGLGYVRKEDIPRAFASIYKSSDKGWKKCYQYLTTHYQQIYNWMGNWNQVGALFYQIIIRIPDTQTLDKFEFFKQNNEKALAPISAALLEATEIAQKIIFTNQRLPSQLESILEDLFNQRRPNTNNSNGNSGSSNLNIVFLTILSLMSLLLFK</sequence>
<dbReference type="Proteomes" id="UP000694924">
    <property type="component" value="Unplaced"/>
</dbReference>
<organism evidence="15 16">
    <name type="scientific">Polistes dominula</name>
    <name type="common">European paper wasp</name>
    <name type="synonym">Vespa dominula</name>
    <dbReference type="NCBI Taxonomy" id="743375"/>
    <lineage>
        <taxon>Eukaryota</taxon>
        <taxon>Metazoa</taxon>
        <taxon>Ecdysozoa</taxon>
        <taxon>Arthropoda</taxon>
        <taxon>Hexapoda</taxon>
        <taxon>Insecta</taxon>
        <taxon>Pterygota</taxon>
        <taxon>Neoptera</taxon>
        <taxon>Endopterygota</taxon>
        <taxon>Hymenoptera</taxon>
        <taxon>Apocrita</taxon>
        <taxon>Aculeata</taxon>
        <taxon>Vespoidea</taxon>
        <taxon>Vespidae</taxon>
        <taxon>Polistinae</taxon>
        <taxon>Polistini</taxon>
        <taxon>Polistes</taxon>
    </lineage>
</organism>
<dbReference type="RefSeq" id="XP_015184597.1">
    <property type="nucleotide sequence ID" value="XM_015329111.1"/>
</dbReference>
<dbReference type="InterPro" id="IPR034016">
    <property type="entry name" value="M1_APN-typ"/>
</dbReference>
<proteinExistence type="inferred from homology"/>
<dbReference type="InterPro" id="IPR001930">
    <property type="entry name" value="Peptidase_M1"/>
</dbReference>
<evidence type="ECO:0000256" key="8">
    <source>
        <dbReference type="ARBA" id="ARBA00022833"/>
    </source>
</evidence>
<feature type="domain" description="Peptidase M1 membrane alanine aminopeptidase" evidence="12">
    <location>
        <begin position="1150"/>
        <end position="1372"/>
    </location>
</feature>
<evidence type="ECO:0000256" key="9">
    <source>
        <dbReference type="ARBA" id="ARBA00023049"/>
    </source>
</evidence>
<evidence type="ECO:0000313" key="16">
    <source>
        <dbReference type="RefSeq" id="XP_015184597.1"/>
    </source>
</evidence>
<evidence type="ECO:0000256" key="7">
    <source>
        <dbReference type="ARBA" id="ARBA00022801"/>
    </source>
</evidence>
<keyword evidence="5" id="KW-0645">Protease</keyword>
<evidence type="ECO:0000259" key="13">
    <source>
        <dbReference type="Pfam" id="PF11838"/>
    </source>
</evidence>
<dbReference type="PRINTS" id="PR00756">
    <property type="entry name" value="ALADIPTASE"/>
</dbReference>
<feature type="signal peptide" evidence="11">
    <location>
        <begin position="1"/>
        <end position="22"/>
    </location>
</feature>
<evidence type="ECO:0000256" key="6">
    <source>
        <dbReference type="ARBA" id="ARBA00022723"/>
    </source>
</evidence>
<evidence type="ECO:0000256" key="1">
    <source>
        <dbReference type="ARBA" id="ARBA00001947"/>
    </source>
</evidence>
<evidence type="ECO:0000256" key="5">
    <source>
        <dbReference type="ARBA" id="ARBA00022670"/>
    </source>
</evidence>
<keyword evidence="11" id="KW-0732">Signal</keyword>
<dbReference type="Pfam" id="PF11838">
    <property type="entry name" value="ERAP1_C"/>
    <property type="match status" value="3"/>
</dbReference>
<keyword evidence="7" id="KW-0378">Hydrolase</keyword>
<dbReference type="InterPro" id="IPR042097">
    <property type="entry name" value="Aminopeptidase_N-like_N_sf"/>
</dbReference>
<comment type="subcellular location">
    <subcellularLocation>
        <location evidence="2">Cell membrane</location>
        <topology evidence="2">Lipid-anchor</topology>
        <topology evidence="2">GPI-anchor</topology>
    </subcellularLocation>
</comment>
<feature type="domain" description="ERAP1-like C-terminal" evidence="13">
    <location>
        <begin position="565"/>
        <end position="888"/>
    </location>
</feature>
<dbReference type="Pfam" id="PF17900">
    <property type="entry name" value="Peptidase_M1_N"/>
    <property type="match status" value="3"/>
</dbReference>
<accession>A0ABM1IWL0</accession>
<feature type="domain" description="Peptidase M1 membrane alanine aminopeptidase" evidence="12">
    <location>
        <begin position="2015"/>
        <end position="2226"/>
    </location>
</feature>
<dbReference type="PANTHER" id="PTHR11533:SF301">
    <property type="entry name" value="AMINOPEPTIDASE"/>
    <property type="match status" value="1"/>
</dbReference>
<keyword evidence="15" id="KW-1185">Reference proteome</keyword>
<evidence type="ECO:0000256" key="4">
    <source>
        <dbReference type="ARBA" id="ARBA00022622"/>
    </source>
</evidence>
<keyword evidence="4" id="KW-0336">GPI-anchor</keyword>
<reference evidence="16" key="1">
    <citation type="submission" date="2025-08" db="UniProtKB">
        <authorList>
            <consortium name="RefSeq"/>
        </authorList>
    </citation>
    <scope>IDENTIFICATION</scope>
    <source>
        <tissue evidence="16">Whole body</tissue>
    </source>
</reference>
<feature type="domain" description="Peptidase M1 membrane alanine aminopeptidase" evidence="12">
    <location>
        <begin position="266"/>
        <end position="487"/>
    </location>
</feature>
<keyword evidence="4" id="KW-0325">Glycoprotein</keyword>
<name>A0ABM1IWL0_POLDO</name>
<feature type="domain" description="ERAP1-like C-terminal" evidence="13">
    <location>
        <begin position="1450"/>
        <end position="1727"/>
    </location>
</feature>
<dbReference type="Gene3D" id="1.10.390.10">
    <property type="entry name" value="Neutral Protease Domain 2"/>
    <property type="match status" value="3"/>
</dbReference>
<feature type="domain" description="Aminopeptidase N-like N-terminal" evidence="14">
    <location>
        <begin position="1786"/>
        <end position="1976"/>
    </location>
</feature>
<dbReference type="PANTHER" id="PTHR11533">
    <property type="entry name" value="PROTEASE M1 ZINC METALLOPROTEASE"/>
    <property type="match status" value="1"/>
</dbReference>
<dbReference type="CDD" id="cd09601">
    <property type="entry name" value="M1_APN-Q_like"/>
    <property type="match status" value="3"/>
</dbReference>
<evidence type="ECO:0000259" key="14">
    <source>
        <dbReference type="Pfam" id="PF17900"/>
    </source>
</evidence>
<dbReference type="SUPFAM" id="SSF63737">
    <property type="entry name" value="Leukotriene A4 hydrolase N-terminal domain"/>
    <property type="match status" value="3"/>
</dbReference>
<dbReference type="Pfam" id="PF01433">
    <property type="entry name" value="Peptidase_M1"/>
    <property type="match status" value="3"/>
</dbReference>
<evidence type="ECO:0000256" key="10">
    <source>
        <dbReference type="ARBA" id="ARBA00023288"/>
    </source>
</evidence>
<dbReference type="Gene3D" id="1.25.50.20">
    <property type="match status" value="3"/>
</dbReference>
<feature type="chain" id="PRO_5045192689" evidence="11">
    <location>
        <begin position="23"/>
        <end position="2686"/>
    </location>
</feature>
<keyword evidence="4" id="KW-0472">Membrane</keyword>
<feature type="domain" description="Aminopeptidase N-like N-terminal" evidence="14">
    <location>
        <begin position="930"/>
        <end position="1117"/>
    </location>
</feature>
<protein>
    <submittedName>
        <fullName evidence="16">Uncharacterized protein LOC107070683</fullName>
    </submittedName>
</protein>